<dbReference type="EMBL" id="LAZR01003696">
    <property type="protein sequence ID" value="KKN15609.1"/>
    <property type="molecule type" value="Genomic_DNA"/>
</dbReference>
<dbReference type="AlphaFoldDB" id="A0A0F9NCA6"/>
<dbReference type="PANTHER" id="PTHR35175">
    <property type="entry name" value="DUF1289 DOMAIN-CONTAINING PROTEIN"/>
    <property type="match status" value="1"/>
</dbReference>
<reference evidence="1" key="1">
    <citation type="journal article" date="2015" name="Nature">
        <title>Complex archaea that bridge the gap between prokaryotes and eukaryotes.</title>
        <authorList>
            <person name="Spang A."/>
            <person name="Saw J.H."/>
            <person name="Jorgensen S.L."/>
            <person name="Zaremba-Niedzwiedzka K."/>
            <person name="Martijn J."/>
            <person name="Lind A.E."/>
            <person name="van Eijk R."/>
            <person name="Schleper C."/>
            <person name="Guy L."/>
            <person name="Ettema T.J."/>
        </authorList>
    </citation>
    <scope>NUCLEOTIDE SEQUENCE</scope>
</reference>
<accession>A0A0F9NCA6</accession>
<dbReference type="InterPro" id="IPR010710">
    <property type="entry name" value="DUF1289"/>
</dbReference>
<evidence type="ECO:0000313" key="1">
    <source>
        <dbReference type="EMBL" id="KKN15609.1"/>
    </source>
</evidence>
<comment type="caution">
    <text evidence="1">The sequence shown here is derived from an EMBL/GenBank/DDBJ whole genome shotgun (WGS) entry which is preliminary data.</text>
</comment>
<dbReference type="Pfam" id="PF06945">
    <property type="entry name" value="DUF1289"/>
    <property type="match status" value="1"/>
</dbReference>
<sequence length="73" mass="8439">MTDSTSPKKPIPSPCLRKCCLDARDVCMGCYRQIDEITGWAAMSEIEKLATLERCNERRRLRLANKKKLHNPF</sequence>
<proteinExistence type="predicted"/>
<gene>
    <name evidence="1" type="ORF">LCGC14_0984290</name>
</gene>
<dbReference type="PANTHER" id="PTHR35175:SF2">
    <property type="entry name" value="DUF1289 DOMAIN-CONTAINING PROTEIN"/>
    <property type="match status" value="1"/>
</dbReference>
<evidence type="ECO:0008006" key="2">
    <source>
        <dbReference type="Google" id="ProtNLM"/>
    </source>
</evidence>
<protein>
    <recommendedName>
        <fullName evidence="2">Protein containing DUF1289</fullName>
    </recommendedName>
</protein>
<organism evidence="1">
    <name type="scientific">marine sediment metagenome</name>
    <dbReference type="NCBI Taxonomy" id="412755"/>
    <lineage>
        <taxon>unclassified sequences</taxon>
        <taxon>metagenomes</taxon>
        <taxon>ecological metagenomes</taxon>
    </lineage>
</organism>
<name>A0A0F9NCA6_9ZZZZ</name>